<keyword evidence="3" id="KW-1185">Reference proteome</keyword>
<dbReference type="Pfam" id="PF01108">
    <property type="entry name" value="Tissue_fac"/>
    <property type="match status" value="1"/>
</dbReference>
<reference evidence="2 3" key="1">
    <citation type="submission" date="2014-04" db="EMBL/GenBank/DDBJ databases">
        <title>Genome evolution of avian class.</title>
        <authorList>
            <person name="Zhang G."/>
            <person name="Li C."/>
        </authorList>
    </citation>
    <scope>NUCLEOTIDE SEQUENCE [LARGE SCALE GENOMIC DNA]</scope>
    <source>
        <strain evidence="2">BGI_N307</strain>
    </source>
</reference>
<keyword evidence="2" id="KW-0675">Receptor</keyword>
<name>A0A093H7U9_DRYPU</name>
<dbReference type="Pfam" id="PF09294">
    <property type="entry name" value="Interfer-bind"/>
    <property type="match status" value="1"/>
</dbReference>
<evidence type="ECO:0000313" key="3">
    <source>
        <dbReference type="Proteomes" id="UP000053875"/>
    </source>
</evidence>
<dbReference type="GO" id="GO:0005886">
    <property type="term" value="C:plasma membrane"/>
    <property type="evidence" value="ECO:0007669"/>
    <property type="project" value="TreeGrafter"/>
</dbReference>
<dbReference type="SUPFAM" id="SSF49265">
    <property type="entry name" value="Fibronectin type III"/>
    <property type="match status" value="2"/>
</dbReference>
<feature type="non-terminal residue" evidence="2">
    <location>
        <position position="1"/>
    </location>
</feature>
<dbReference type="AlphaFoldDB" id="A0A093H7U9"/>
<proteinExistence type="predicted"/>
<accession>A0A093H7U9</accession>
<dbReference type="InterPro" id="IPR013783">
    <property type="entry name" value="Ig-like_fold"/>
</dbReference>
<sequence>GQGKLPAPQNVTLLSKDFDMILTWAPGAGSPPGVRYTVRYESLQHLNKWKKVPHCKAIQSTSCKLTCELPTYFVKARAQVKAVLGSSRSPWVESQFKEYYLDVELAPPVLNVTLKDNSIHVEASFPLPPCVETLVWMYDLNFWEAGSEEKKQYEKILRKQAVTIDTTALRGNYCLSARSSFQGIGFKYSHFSQPLCVLLTHRG</sequence>
<dbReference type="InterPro" id="IPR003961">
    <property type="entry name" value="FN3_dom"/>
</dbReference>
<gene>
    <name evidence="2" type="ORF">N307_14700</name>
</gene>
<dbReference type="InterPro" id="IPR050650">
    <property type="entry name" value="Type-II_Cytokine-TF_Rcpt"/>
</dbReference>
<dbReference type="GO" id="GO:0004896">
    <property type="term" value="F:cytokine receptor activity"/>
    <property type="evidence" value="ECO:0007669"/>
    <property type="project" value="TreeGrafter"/>
</dbReference>
<feature type="non-terminal residue" evidence="2">
    <location>
        <position position="203"/>
    </location>
</feature>
<protein>
    <submittedName>
        <fullName evidence="2">Interferon lambda receptor 1</fullName>
    </submittedName>
</protein>
<dbReference type="PROSITE" id="PS50853">
    <property type="entry name" value="FN3"/>
    <property type="match status" value="1"/>
</dbReference>
<dbReference type="InterPro" id="IPR015373">
    <property type="entry name" value="Interferon/interleukin_rcp_dom"/>
</dbReference>
<evidence type="ECO:0000313" key="2">
    <source>
        <dbReference type="EMBL" id="KFV75107.1"/>
    </source>
</evidence>
<feature type="domain" description="Fibronectin type-III" evidence="1">
    <location>
        <begin position="5"/>
        <end position="104"/>
    </location>
</feature>
<organism evidence="2 3">
    <name type="scientific">Dryobates pubescens</name>
    <name type="common">Downy woodpecker</name>
    <name type="synonym">Picoides pubescens</name>
    <dbReference type="NCBI Taxonomy" id="118200"/>
    <lineage>
        <taxon>Eukaryota</taxon>
        <taxon>Metazoa</taxon>
        <taxon>Chordata</taxon>
        <taxon>Craniata</taxon>
        <taxon>Vertebrata</taxon>
        <taxon>Euteleostomi</taxon>
        <taxon>Archelosauria</taxon>
        <taxon>Archosauria</taxon>
        <taxon>Dinosauria</taxon>
        <taxon>Saurischia</taxon>
        <taxon>Theropoda</taxon>
        <taxon>Coelurosauria</taxon>
        <taxon>Aves</taxon>
        <taxon>Neognathae</taxon>
        <taxon>Neoaves</taxon>
        <taxon>Telluraves</taxon>
        <taxon>Coraciimorphae</taxon>
        <taxon>Piciformes</taxon>
        <taxon>Picidae</taxon>
        <taxon>Dryobates</taxon>
    </lineage>
</organism>
<dbReference type="Proteomes" id="UP000053875">
    <property type="component" value="Unassembled WGS sequence"/>
</dbReference>
<dbReference type="PANTHER" id="PTHR20859">
    <property type="entry name" value="INTERFERON/INTERLEUKIN RECEPTOR"/>
    <property type="match status" value="1"/>
</dbReference>
<dbReference type="EMBL" id="KL217235">
    <property type="protein sequence ID" value="KFV75107.1"/>
    <property type="molecule type" value="Genomic_DNA"/>
</dbReference>
<dbReference type="PANTHER" id="PTHR20859:SF55">
    <property type="entry name" value="INTERFERON LAMBDA RECEPTOR 1"/>
    <property type="match status" value="1"/>
</dbReference>
<dbReference type="Gene3D" id="2.60.40.10">
    <property type="entry name" value="Immunoglobulins"/>
    <property type="match status" value="2"/>
</dbReference>
<dbReference type="InterPro" id="IPR036116">
    <property type="entry name" value="FN3_sf"/>
</dbReference>
<evidence type="ECO:0000259" key="1">
    <source>
        <dbReference type="PROSITE" id="PS50853"/>
    </source>
</evidence>
<dbReference type="STRING" id="118200.A0A093H7U9"/>